<feature type="region of interest" description="Disordered" evidence="1">
    <location>
        <begin position="64"/>
        <end position="92"/>
    </location>
</feature>
<evidence type="ECO:0000256" key="1">
    <source>
        <dbReference type="SAM" id="MobiDB-lite"/>
    </source>
</evidence>
<evidence type="ECO:0000313" key="3">
    <source>
        <dbReference type="Proteomes" id="UP000284403"/>
    </source>
</evidence>
<dbReference type="EMBL" id="MKKU01000708">
    <property type="protein sequence ID" value="RNF03731.1"/>
    <property type="molecule type" value="Genomic_DNA"/>
</dbReference>
<name>A0A422NE26_9TRYP</name>
<dbReference type="AlphaFoldDB" id="A0A422NE26"/>
<reference evidence="2 3" key="1">
    <citation type="journal article" date="2018" name="BMC Genomics">
        <title>Genomic comparison of Trypanosoma conorhini and Trypanosoma rangeli to Trypanosoma cruzi strains of high and low virulence.</title>
        <authorList>
            <person name="Bradwell K.R."/>
            <person name="Koparde V.N."/>
            <person name="Matveyev A.V."/>
            <person name="Serrano M.G."/>
            <person name="Alves J.M."/>
            <person name="Parikh H."/>
            <person name="Huang B."/>
            <person name="Lee V."/>
            <person name="Espinosa-Alvarez O."/>
            <person name="Ortiz P.A."/>
            <person name="Costa-Martins A.G."/>
            <person name="Teixeira M.M."/>
            <person name="Buck G.A."/>
        </authorList>
    </citation>
    <scope>NUCLEOTIDE SEQUENCE [LARGE SCALE GENOMIC DNA]</scope>
    <source>
        <strain evidence="2 3">025E</strain>
    </source>
</reference>
<dbReference type="Proteomes" id="UP000284403">
    <property type="component" value="Unassembled WGS sequence"/>
</dbReference>
<dbReference type="GeneID" id="40321727"/>
<comment type="caution">
    <text evidence="2">The sequence shown here is derived from an EMBL/GenBank/DDBJ whole genome shotgun (WGS) entry which is preliminary data.</text>
</comment>
<dbReference type="RefSeq" id="XP_029224898.1">
    <property type="nucleotide sequence ID" value="XM_029374972.1"/>
</dbReference>
<dbReference type="OrthoDB" id="10321244at2759"/>
<sequence>MLQGVRIYCKHEAARPSRSRRSPLLQEGLQCGYCGSGKLFVTSASRAGHYRKCQAYQLAKSARGTVAEGPEDPHPYGILTAQNPQADVTPDGPRETLSHLLWECLFSVG</sequence>
<gene>
    <name evidence="2" type="ORF">Tco025E_08116</name>
</gene>
<protein>
    <submittedName>
        <fullName evidence="2">Uncharacterized protein</fullName>
    </submittedName>
</protein>
<keyword evidence="3" id="KW-1185">Reference proteome</keyword>
<evidence type="ECO:0000313" key="2">
    <source>
        <dbReference type="EMBL" id="RNF03731.1"/>
    </source>
</evidence>
<accession>A0A422NE26</accession>
<organism evidence="2 3">
    <name type="scientific">Trypanosoma conorhini</name>
    <dbReference type="NCBI Taxonomy" id="83891"/>
    <lineage>
        <taxon>Eukaryota</taxon>
        <taxon>Discoba</taxon>
        <taxon>Euglenozoa</taxon>
        <taxon>Kinetoplastea</taxon>
        <taxon>Metakinetoplastina</taxon>
        <taxon>Trypanosomatida</taxon>
        <taxon>Trypanosomatidae</taxon>
        <taxon>Trypanosoma</taxon>
    </lineage>
</organism>
<proteinExistence type="predicted"/>